<dbReference type="EMBL" id="LGAV01000001">
    <property type="protein sequence ID" value="KOS16448.1"/>
    <property type="molecule type" value="Genomic_DNA"/>
</dbReference>
<evidence type="ECO:0000259" key="5">
    <source>
        <dbReference type="Pfam" id="PF15469"/>
    </source>
</evidence>
<keyword evidence="2 4" id="KW-0813">Transport</keyword>
<comment type="similarity">
    <text evidence="1 4">Belongs to the SEC5 family.</text>
</comment>
<dbReference type="PANTHER" id="PTHR13043:SF1">
    <property type="entry name" value="EXOCYST COMPLEX COMPONENT 2"/>
    <property type="match status" value="1"/>
</dbReference>
<dbReference type="Proteomes" id="UP000037751">
    <property type="component" value="Unassembled WGS sequence"/>
</dbReference>
<dbReference type="InterPro" id="IPR029175">
    <property type="entry name" value="EXOC2/Sec5"/>
</dbReference>
<evidence type="ECO:0000313" key="6">
    <source>
        <dbReference type="EMBL" id="KOS16448.1"/>
    </source>
</evidence>
<comment type="subunit">
    <text evidence="4">Component of the exocyst complex.</text>
</comment>
<sequence>MSLSVSEDELLQAYQLSSLYPQRWEDGAARQGDREAVEKTHAAIEEWSDPMGLRSTVPASRLTEPNQLDKISIGSKSFDPKTFLNTVHPNASFAELSQGAKQLKTSIEQRSEALKVLVDENFDRFVSVKATTDEVFRSMTDPDVGPLADRSDQGVQGLRTYVTDASVKADSVFRPVLENYVKSMKLRNTLGVFQRSRFFFNLPGSLQEYVEAGNYEAALRDYNKGKYLLESRPAQLLPIHSDGTNTDPPTEAQLEQQRRIFARVWDGVEEVMYDMQSKLLGILREPHRSVDEQEKCIEVLLELDPTSDVVAVFLESQHEHIKQVLHSTYTREEQVFSSYREAEKDCSDLELAKNLYDCLYLVRTSPGAKPSFDKVLGAQTWQAADNLVEQLCQTALHTIPIFWRIARDHAEGKFGKDKAFSTSSIHAEAKAWGVQSIDLFTKSLTQFFGLESFRARSKKPLFSQLPAWVSATTCSLSATHAMSQILSTLSDTVRDLRNLAIPGTSTQLHALLLDTRFQFTEILCYLWLRDARLCHYLENWTPNTQQPAITSYLFAFSVFNRWNAREGFVLADVRIKNGSKNPEGEVDTAFVGRLKESFTQVLHTFLDGIVTAAQSPLDMPELQSLLRIPHEGRLPPPRDRDTRILLSASNLSHLHSHVIRAWVKQFEEAYQVSLGSEQQHLLDVCAQLDRELLGDSVRQKGKLVASIVRKGILEEGINWGQLGKPKGVNSFVYHALLSLVQVHAQIRATVPALVSRVIMALVEILADAILDAFSKVPTFNMGGMLQATLEIEFVHQTLAYHVSPKAEATLKHVYETISTKYSATAGKNDGSLQKELEVPMLPAP</sequence>
<comment type="function">
    <text evidence="4">Component of the exocyst complex involved in the docking of exocytic vesicles with fusion sites on the plasma membrane.</text>
</comment>
<evidence type="ECO:0000256" key="4">
    <source>
        <dbReference type="RuleBase" id="RU365069"/>
    </source>
</evidence>
<dbReference type="STRING" id="77020.A0A0M8MQR7"/>
<keyword evidence="4" id="KW-0653">Protein transport</keyword>
<dbReference type="VEuPathDB" id="FungiDB:Malapachy_2982"/>
<evidence type="ECO:0000256" key="2">
    <source>
        <dbReference type="ARBA" id="ARBA00022448"/>
    </source>
</evidence>
<protein>
    <recommendedName>
        <fullName evidence="4">Exocyst complex component SEC5</fullName>
    </recommendedName>
</protein>
<feature type="domain" description="Exocyst complex component EXOC2/Sec5 N-terminal" evidence="5">
    <location>
        <begin position="49"/>
        <end position="828"/>
    </location>
</feature>
<comment type="caution">
    <text evidence="6">The sequence shown here is derived from an EMBL/GenBank/DDBJ whole genome shotgun (WGS) entry which is preliminary data.</text>
</comment>
<dbReference type="OrthoDB" id="26242at2759"/>
<name>A0A0M8MQR7_9BASI</name>
<dbReference type="PANTHER" id="PTHR13043">
    <property type="entry name" value="EXOCYST COMPLEX COMPONENT SEC5"/>
    <property type="match status" value="1"/>
</dbReference>
<dbReference type="GO" id="GO:0006887">
    <property type="term" value="P:exocytosis"/>
    <property type="evidence" value="ECO:0007669"/>
    <property type="project" value="UniProtKB-KW"/>
</dbReference>
<keyword evidence="3 4" id="KW-0268">Exocytosis</keyword>
<keyword evidence="7" id="KW-1185">Reference proteome</keyword>
<dbReference type="GeneID" id="28729340"/>
<dbReference type="InterPro" id="IPR039481">
    <property type="entry name" value="EXOC2/Sec5_N_dom"/>
</dbReference>
<evidence type="ECO:0000313" key="7">
    <source>
        <dbReference type="Proteomes" id="UP000037751"/>
    </source>
</evidence>
<reference evidence="6 7" key="1">
    <citation type="submission" date="2015-07" db="EMBL/GenBank/DDBJ databases">
        <title>Draft Genome Sequence of Malassezia furfur CBS1878 and Malassezia pachydermatis CBS1879.</title>
        <authorList>
            <person name="Triana S."/>
            <person name="Ohm R."/>
            <person name="Gonzalez A."/>
            <person name="DeCock H."/>
            <person name="Restrepo S."/>
            <person name="Celis A."/>
        </authorList>
    </citation>
    <scope>NUCLEOTIDE SEQUENCE [LARGE SCALE GENOMIC DNA]</scope>
    <source>
        <strain evidence="6 7">CBS 1879</strain>
    </source>
</reference>
<proteinExistence type="inferred from homology"/>
<evidence type="ECO:0000256" key="1">
    <source>
        <dbReference type="ARBA" id="ARBA00010578"/>
    </source>
</evidence>
<gene>
    <name evidence="6" type="ORF">Malapachy_2982</name>
</gene>
<dbReference type="GO" id="GO:0015031">
    <property type="term" value="P:protein transport"/>
    <property type="evidence" value="ECO:0007669"/>
    <property type="project" value="UniProtKB-KW"/>
</dbReference>
<dbReference type="AlphaFoldDB" id="A0A0M8MQR7"/>
<dbReference type="GO" id="GO:0006893">
    <property type="term" value="P:Golgi to plasma membrane transport"/>
    <property type="evidence" value="ECO:0007669"/>
    <property type="project" value="UniProtKB-UniRule"/>
</dbReference>
<organism evidence="6 7">
    <name type="scientific">Malassezia pachydermatis</name>
    <dbReference type="NCBI Taxonomy" id="77020"/>
    <lineage>
        <taxon>Eukaryota</taxon>
        <taxon>Fungi</taxon>
        <taxon>Dikarya</taxon>
        <taxon>Basidiomycota</taxon>
        <taxon>Ustilaginomycotina</taxon>
        <taxon>Malasseziomycetes</taxon>
        <taxon>Malasseziales</taxon>
        <taxon>Malasseziaceae</taxon>
        <taxon>Malassezia</taxon>
    </lineage>
</organism>
<evidence type="ECO:0000256" key="3">
    <source>
        <dbReference type="ARBA" id="ARBA00022483"/>
    </source>
</evidence>
<accession>A0A0M8MQR7</accession>
<dbReference type="GO" id="GO:0000145">
    <property type="term" value="C:exocyst"/>
    <property type="evidence" value="ECO:0007669"/>
    <property type="project" value="UniProtKB-UniRule"/>
</dbReference>
<dbReference type="RefSeq" id="XP_017994080.1">
    <property type="nucleotide sequence ID" value="XM_018137464.1"/>
</dbReference>
<dbReference type="Pfam" id="PF15469">
    <property type="entry name" value="Sec5"/>
    <property type="match status" value="1"/>
</dbReference>